<reference evidence="4" key="1">
    <citation type="journal article" date="2021" name="IMA Fungus">
        <title>Genomic characterization of three marine fungi, including Emericellopsis atlantica sp. nov. with signatures of a generalist lifestyle and marine biomass degradation.</title>
        <authorList>
            <person name="Hagestad O.C."/>
            <person name="Hou L."/>
            <person name="Andersen J.H."/>
            <person name="Hansen E.H."/>
            <person name="Altermark B."/>
            <person name="Li C."/>
            <person name="Kuhnert E."/>
            <person name="Cox R.J."/>
            <person name="Crous P.W."/>
            <person name="Spatafora J.W."/>
            <person name="Lail K."/>
            <person name="Amirebrahimi M."/>
            <person name="Lipzen A."/>
            <person name="Pangilinan J."/>
            <person name="Andreopoulos W."/>
            <person name="Hayes R.D."/>
            <person name="Ng V."/>
            <person name="Grigoriev I.V."/>
            <person name="Jackson S.A."/>
            <person name="Sutton T.D.S."/>
            <person name="Dobson A.D.W."/>
            <person name="Rama T."/>
        </authorList>
    </citation>
    <scope>NUCLEOTIDE SEQUENCE</scope>
    <source>
        <strain evidence="4">TRa3180A</strain>
    </source>
</reference>
<evidence type="ECO:0000313" key="5">
    <source>
        <dbReference type="Proteomes" id="UP000887226"/>
    </source>
</evidence>
<proteinExistence type="predicted"/>
<dbReference type="InterPro" id="IPR002562">
    <property type="entry name" value="3'-5'_exonuclease_dom"/>
</dbReference>
<evidence type="ECO:0000313" key="4">
    <source>
        <dbReference type="EMBL" id="KAG9243010.1"/>
    </source>
</evidence>
<dbReference type="GO" id="GO:0005634">
    <property type="term" value="C:nucleus"/>
    <property type="evidence" value="ECO:0007669"/>
    <property type="project" value="TreeGrafter"/>
</dbReference>
<dbReference type="EMBL" id="MU254014">
    <property type="protein sequence ID" value="KAG9243010.1"/>
    <property type="molecule type" value="Genomic_DNA"/>
</dbReference>
<accession>A0A9P7Z0B7</accession>
<dbReference type="CDD" id="cd06141">
    <property type="entry name" value="WRN_exo"/>
    <property type="match status" value="1"/>
</dbReference>
<dbReference type="Gene3D" id="1.10.150.80">
    <property type="entry name" value="HRDC domain"/>
    <property type="match status" value="1"/>
</dbReference>
<dbReference type="AlphaFoldDB" id="A0A9P7Z0B7"/>
<dbReference type="OrthoDB" id="1920326at2759"/>
<feature type="domain" description="HRDC" evidence="3">
    <location>
        <begin position="362"/>
        <end position="442"/>
    </location>
</feature>
<keyword evidence="2" id="KW-0378">Hydrolase</keyword>
<dbReference type="Pfam" id="PF00570">
    <property type="entry name" value="HRDC"/>
    <property type="match status" value="1"/>
</dbReference>
<dbReference type="InterPro" id="IPR044876">
    <property type="entry name" value="HRDC_dom_sf"/>
</dbReference>
<dbReference type="SUPFAM" id="SSF53098">
    <property type="entry name" value="Ribonuclease H-like"/>
    <property type="match status" value="1"/>
</dbReference>
<protein>
    <recommendedName>
        <fullName evidence="3">HRDC domain-containing protein</fullName>
    </recommendedName>
</protein>
<gene>
    <name evidence="4" type="ORF">BJ878DRAFT_481508</name>
</gene>
<dbReference type="GO" id="GO:0008408">
    <property type="term" value="F:3'-5' exonuclease activity"/>
    <property type="evidence" value="ECO:0007669"/>
    <property type="project" value="InterPro"/>
</dbReference>
<name>A0A9P7Z0B7_9HELO</name>
<dbReference type="SUPFAM" id="SSF47819">
    <property type="entry name" value="HRDC-like"/>
    <property type="match status" value="1"/>
</dbReference>
<dbReference type="GO" id="GO:0000166">
    <property type="term" value="F:nucleotide binding"/>
    <property type="evidence" value="ECO:0007669"/>
    <property type="project" value="InterPro"/>
</dbReference>
<evidence type="ECO:0000256" key="2">
    <source>
        <dbReference type="ARBA" id="ARBA00022801"/>
    </source>
</evidence>
<dbReference type="GO" id="GO:0005737">
    <property type="term" value="C:cytoplasm"/>
    <property type="evidence" value="ECO:0007669"/>
    <property type="project" value="TreeGrafter"/>
</dbReference>
<evidence type="ECO:0000256" key="1">
    <source>
        <dbReference type="ARBA" id="ARBA00022722"/>
    </source>
</evidence>
<dbReference type="SMART" id="SM00474">
    <property type="entry name" value="35EXOc"/>
    <property type="match status" value="1"/>
</dbReference>
<organism evidence="4 5">
    <name type="scientific">Calycina marina</name>
    <dbReference type="NCBI Taxonomy" id="1763456"/>
    <lineage>
        <taxon>Eukaryota</taxon>
        <taxon>Fungi</taxon>
        <taxon>Dikarya</taxon>
        <taxon>Ascomycota</taxon>
        <taxon>Pezizomycotina</taxon>
        <taxon>Leotiomycetes</taxon>
        <taxon>Helotiales</taxon>
        <taxon>Pezizellaceae</taxon>
        <taxon>Calycina</taxon>
    </lineage>
</organism>
<sequence>MPQVKLESGLPLGSNLIHQNEEEFASMRWPLDFCMQPESVGTQKKYWHHWQYRNSAGKRVEVLYSKTTTDSEALALKFLNESVLGFDMEWPWDSHKHTRLQQKVGLIQIACEDKIALFHIGLHTGRTAEDLISPSLRKIIESPSIIKTGVGIQNADYSRLERWFGLKPRGAFELSHLHNLVTHGAENPEMVTTKLRALATQVNVHLGRSLAKGAVRTSNWSKPIGQEQRNYAADDAYAGFMLYHCMQAKRLAMDPVPPAPRNASEYLPNKMARVQSIQLEASSRTTLTAYQFYERLGPTEDAVDNSIADAEDPESSEVVGFEQVQQDLFELSTPLAPIRDKSNALKARTRAQKTKSVATDEADYPQALFDLLVERRRLLAEAQNIPVYCIIHNSVLKSLARQQPKNQIAMLDIAGMGKQKGSKYGAEFMEIIEKYTPDASPSPAFTSYKKTFTPEVNPLSSSRSCPILSTVKFSPRRGTKRYGEVQCSDGQPSSQVPAQLHTSLSYSMAQTELDYKAIKNNSLAKDYDPDHSDDAFGALPTPIDSLLKRQRFRSPPLVKPVCPLGLEPETASPLSLKSQLFAKKLTAFSKRVASLSSTEVNTFVSGNTIAKIAAALPQTVEEAHRIQGIATFIQASTAINLDLLDFIFKNTR</sequence>
<dbReference type="Gene3D" id="3.30.420.10">
    <property type="entry name" value="Ribonuclease H-like superfamily/Ribonuclease H"/>
    <property type="match status" value="1"/>
</dbReference>
<evidence type="ECO:0000259" key="3">
    <source>
        <dbReference type="PROSITE" id="PS50967"/>
    </source>
</evidence>
<comment type="caution">
    <text evidence="4">The sequence shown here is derived from an EMBL/GenBank/DDBJ whole genome shotgun (WGS) entry which is preliminary data.</text>
</comment>
<dbReference type="PROSITE" id="PS50967">
    <property type="entry name" value="HRDC"/>
    <property type="match status" value="1"/>
</dbReference>
<dbReference type="InterPro" id="IPR010997">
    <property type="entry name" value="HRDC-like_sf"/>
</dbReference>
<keyword evidence="1" id="KW-0540">Nuclease</keyword>
<dbReference type="GO" id="GO:0006139">
    <property type="term" value="P:nucleobase-containing compound metabolic process"/>
    <property type="evidence" value="ECO:0007669"/>
    <property type="project" value="InterPro"/>
</dbReference>
<dbReference type="PANTHER" id="PTHR13620">
    <property type="entry name" value="3-5 EXONUCLEASE"/>
    <property type="match status" value="1"/>
</dbReference>
<dbReference type="Pfam" id="PF01612">
    <property type="entry name" value="DNA_pol_A_exo1"/>
    <property type="match status" value="1"/>
</dbReference>
<dbReference type="InterPro" id="IPR012337">
    <property type="entry name" value="RNaseH-like_sf"/>
</dbReference>
<keyword evidence="5" id="KW-1185">Reference proteome</keyword>
<dbReference type="PANTHER" id="PTHR13620:SF104">
    <property type="entry name" value="EXONUCLEASE 3'-5' DOMAIN-CONTAINING PROTEIN 2"/>
    <property type="match status" value="1"/>
</dbReference>
<dbReference type="Proteomes" id="UP000887226">
    <property type="component" value="Unassembled WGS sequence"/>
</dbReference>
<dbReference type="InterPro" id="IPR051132">
    <property type="entry name" value="3-5_Exonuclease_domain"/>
</dbReference>
<dbReference type="SMART" id="SM00341">
    <property type="entry name" value="HRDC"/>
    <property type="match status" value="1"/>
</dbReference>
<dbReference type="GO" id="GO:0003676">
    <property type="term" value="F:nucleic acid binding"/>
    <property type="evidence" value="ECO:0007669"/>
    <property type="project" value="InterPro"/>
</dbReference>
<dbReference type="InterPro" id="IPR036397">
    <property type="entry name" value="RNaseH_sf"/>
</dbReference>
<dbReference type="InterPro" id="IPR002121">
    <property type="entry name" value="HRDC_dom"/>
</dbReference>